<reference evidence="2 3" key="1">
    <citation type="submission" date="2016-10" db="EMBL/GenBank/DDBJ databases">
        <authorList>
            <person name="de Groot N.N."/>
        </authorList>
    </citation>
    <scope>NUCLEOTIDE SEQUENCE [LARGE SCALE GENOMIC DNA]</scope>
    <source>
        <strain evidence="2 3">DSM 21001</strain>
    </source>
</reference>
<sequence length="188" mass="20430">MRRVLLALPFLATSMAFAQSPVQAPARPFTLKHIYPLGQPPASMRTSWSCPVGITAEQQATGATQWVVSLEDARSDDRISPGRMGVHVNLKAPTAFRKAQLAVYFMVPPTGAMMVSSQPQETSRTFDIWSGDDPAAELERSLLLGSGVSVTRVKLLVVTYADGTVWQPAANYNCSVRVSHFMRVAAAH</sequence>
<name>A0A1I6LMJ2_9BACT</name>
<dbReference type="AlphaFoldDB" id="A0A1I6LMJ2"/>
<organism evidence="2 3">
    <name type="scientific">Granulicella pectinivorans</name>
    <dbReference type="NCBI Taxonomy" id="474950"/>
    <lineage>
        <taxon>Bacteria</taxon>
        <taxon>Pseudomonadati</taxon>
        <taxon>Acidobacteriota</taxon>
        <taxon>Terriglobia</taxon>
        <taxon>Terriglobales</taxon>
        <taxon>Acidobacteriaceae</taxon>
        <taxon>Granulicella</taxon>
    </lineage>
</organism>
<feature type="signal peptide" evidence="1">
    <location>
        <begin position="1"/>
        <end position="18"/>
    </location>
</feature>
<dbReference type="RefSeq" id="WP_089837031.1">
    <property type="nucleotide sequence ID" value="NZ_FOZL01000001.1"/>
</dbReference>
<proteinExistence type="predicted"/>
<dbReference type="OrthoDB" id="120309at2"/>
<evidence type="ECO:0000313" key="3">
    <source>
        <dbReference type="Proteomes" id="UP000199024"/>
    </source>
</evidence>
<gene>
    <name evidence="2" type="ORF">SAMN05421771_0923</name>
</gene>
<evidence type="ECO:0000313" key="2">
    <source>
        <dbReference type="EMBL" id="SFS04462.1"/>
    </source>
</evidence>
<keyword evidence="3" id="KW-1185">Reference proteome</keyword>
<protein>
    <submittedName>
        <fullName evidence="2">Uncharacterized protein</fullName>
    </submittedName>
</protein>
<dbReference type="STRING" id="474950.SAMN05421771_0923"/>
<evidence type="ECO:0000256" key="1">
    <source>
        <dbReference type="SAM" id="SignalP"/>
    </source>
</evidence>
<feature type="chain" id="PRO_5011774126" evidence="1">
    <location>
        <begin position="19"/>
        <end position="188"/>
    </location>
</feature>
<dbReference type="EMBL" id="FOZL01000001">
    <property type="protein sequence ID" value="SFS04462.1"/>
    <property type="molecule type" value="Genomic_DNA"/>
</dbReference>
<keyword evidence="1" id="KW-0732">Signal</keyword>
<dbReference type="Proteomes" id="UP000199024">
    <property type="component" value="Unassembled WGS sequence"/>
</dbReference>
<accession>A0A1I6LMJ2</accession>